<evidence type="ECO:0000313" key="4">
    <source>
        <dbReference type="Proteomes" id="UP001165092"/>
    </source>
</evidence>
<keyword evidence="2" id="KW-1133">Transmembrane helix</keyword>
<name>A0A9W6P9I5_9ACTN</name>
<accession>A0A9W6P9I5</accession>
<keyword evidence="4" id="KW-1185">Reference proteome</keyword>
<reference evidence="3" key="1">
    <citation type="submission" date="2023-02" db="EMBL/GenBank/DDBJ databases">
        <title>Nocardiopsis ansamitocini NBRC 112285.</title>
        <authorList>
            <person name="Ichikawa N."/>
            <person name="Sato H."/>
            <person name="Tonouchi N."/>
        </authorList>
    </citation>
    <scope>NUCLEOTIDE SEQUENCE</scope>
    <source>
        <strain evidence="3">NBRC 112285</strain>
    </source>
</reference>
<feature type="transmembrane region" description="Helical" evidence="2">
    <location>
        <begin position="38"/>
        <end position="59"/>
    </location>
</feature>
<dbReference type="AlphaFoldDB" id="A0A9W6P9I5"/>
<keyword evidence="2" id="KW-0812">Transmembrane</keyword>
<dbReference type="EMBL" id="BSQG01000007">
    <property type="protein sequence ID" value="GLU49462.1"/>
    <property type="molecule type" value="Genomic_DNA"/>
</dbReference>
<proteinExistence type="predicted"/>
<feature type="transmembrane region" description="Helical" evidence="2">
    <location>
        <begin position="6"/>
        <end position="31"/>
    </location>
</feature>
<evidence type="ECO:0000313" key="3">
    <source>
        <dbReference type="EMBL" id="GLU49462.1"/>
    </source>
</evidence>
<feature type="region of interest" description="Disordered" evidence="1">
    <location>
        <begin position="101"/>
        <end position="131"/>
    </location>
</feature>
<gene>
    <name evidence="3" type="ORF">Nans01_38130</name>
</gene>
<evidence type="ECO:0000256" key="1">
    <source>
        <dbReference type="SAM" id="MobiDB-lite"/>
    </source>
</evidence>
<dbReference type="RefSeq" id="WP_285761013.1">
    <property type="nucleotide sequence ID" value="NZ_BSQG01000007.1"/>
</dbReference>
<protein>
    <submittedName>
        <fullName evidence="3">Uncharacterized protein</fullName>
    </submittedName>
</protein>
<sequence length="131" mass="13848">MESLGVPWFVLVRQLGPPAVLLVVGIGLTLWRRPARGGLVTVALVVNLLAAALPFVWILLQVGADLGTQTWAGLVTLLVQPLVTFTAWMLLLIAVLSAPPRTKAGPAPQGEGTGTVTGPADRRDTQWLPGR</sequence>
<dbReference type="Proteomes" id="UP001165092">
    <property type="component" value="Unassembled WGS sequence"/>
</dbReference>
<feature type="transmembrane region" description="Helical" evidence="2">
    <location>
        <begin position="71"/>
        <end position="96"/>
    </location>
</feature>
<keyword evidence="2" id="KW-0472">Membrane</keyword>
<organism evidence="3 4">
    <name type="scientific">Nocardiopsis ansamitocini</name>
    <dbReference type="NCBI Taxonomy" id="1670832"/>
    <lineage>
        <taxon>Bacteria</taxon>
        <taxon>Bacillati</taxon>
        <taxon>Actinomycetota</taxon>
        <taxon>Actinomycetes</taxon>
        <taxon>Streptosporangiales</taxon>
        <taxon>Nocardiopsidaceae</taxon>
        <taxon>Nocardiopsis</taxon>
    </lineage>
</organism>
<comment type="caution">
    <text evidence="3">The sequence shown here is derived from an EMBL/GenBank/DDBJ whole genome shotgun (WGS) entry which is preliminary data.</text>
</comment>
<evidence type="ECO:0000256" key="2">
    <source>
        <dbReference type="SAM" id="Phobius"/>
    </source>
</evidence>